<reference evidence="1" key="1">
    <citation type="submission" date="2018-05" db="EMBL/GenBank/DDBJ databases">
        <authorList>
            <person name="Lanie J.A."/>
            <person name="Ng W.-L."/>
            <person name="Kazmierczak K.M."/>
            <person name="Andrzejewski T.M."/>
            <person name="Davidsen T.M."/>
            <person name="Wayne K.J."/>
            <person name="Tettelin H."/>
            <person name="Glass J.I."/>
            <person name="Rusch D."/>
            <person name="Podicherti R."/>
            <person name="Tsui H.-C.T."/>
            <person name="Winkler M.E."/>
        </authorList>
    </citation>
    <scope>NUCLEOTIDE SEQUENCE</scope>
</reference>
<dbReference type="AlphaFoldDB" id="A0A382ITA5"/>
<dbReference type="EMBL" id="UINC01069431">
    <property type="protein sequence ID" value="SVC02798.1"/>
    <property type="molecule type" value="Genomic_DNA"/>
</dbReference>
<organism evidence="1">
    <name type="scientific">marine metagenome</name>
    <dbReference type="NCBI Taxonomy" id="408172"/>
    <lineage>
        <taxon>unclassified sequences</taxon>
        <taxon>metagenomes</taxon>
        <taxon>ecological metagenomes</taxon>
    </lineage>
</organism>
<dbReference type="Gene3D" id="3.50.30.40">
    <property type="entry name" value="Ribonuclease E inhibitor RraA/RraA-like"/>
    <property type="match status" value="1"/>
</dbReference>
<evidence type="ECO:0000313" key="1">
    <source>
        <dbReference type="EMBL" id="SVC02798.1"/>
    </source>
</evidence>
<protein>
    <submittedName>
        <fullName evidence="1">Uncharacterized protein</fullName>
    </submittedName>
</protein>
<accession>A0A382ITA5</accession>
<sequence>MTIKFCPLNLTSEEIIDYTPEWTGKRFGDGRPRVPDDILVRMRKVTTTQAWGVVRGHGYECAFEGGWMCTHPDEVLVGRALTAMYMPRRPVLRRVMETRGKKAGCVGDQI</sequence>
<gene>
    <name evidence="1" type="ORF">METZ01_LOCUS255652</name>
</gene>
<proteinExistence type="predicted"/>
<name>A0A382ITA5_9ZZZZ</name>
<feature type="non-terminal residue" evidence="1">
    <location>
        <position position="110"/>
    </location>
</feature>